<comment type="caution">
    <text evidence="1">The sequence shown here is derived from an EMBL/GenBank/DDBJ whole genome shotgun (WGS) entry which is preliminary data.</text>
</comment>
<reference evidence="1" key="1">
    <citation type="journal article" date="2012" name="PLoS ONE">
        <title>Gene sets for utilization of primary and secondary nutrition supplies in the distal gut of endangered iberian lynx.</title>
        <authorList>
            <person name="Alcaide M."/>
            <person name="Messina E."/>
            <person name="Richter M."/>
            <person name="Bargiela R."/>
            <person name="Peplies J."/>
            <person name="Huws S.A."/>
            <person name="Newbold C.J."/>
            <person name="Golyshin P.N."/>
            <person name="Simon M.A."/>
            <person name="Lopez G."/>
            <person name="Yakimov M.M."/>
            <person name="Ferrer M."/>
        </authorList>
    </citation>
    <scope>NUCLEOTIDE SEQUENCE</scope>
</reference>
<name>J9GL18_9ZZZZ</name>
<gene>
    <name evidence="1" type="ORF">EVA_09037</name>
</gene>
<proteinExistence type="predicted"/>
<dbReference type="EMBL" id="AMCI01002387">
    <property type="protein sequence ID" value="EJX02858.1"/>
    <property type="molecule type" value="Genomic_DNA"/>
</dbReference>
<accession>J9GL18</accession>
<sequence length="84" mass="9461">MELIAYLCFVVCVGCHAHDAADLSIVPCFPFARTQEVAAFVQRETKFRSLLGYVDLQQATDDSIIFFVPAYQFLPTVSDCLQHE</sequence>
<evidence type="ECO:0000313" key="1">
    <source>
        <dbReference type="EMBL" id="EJX02858.1"/>
    </source>
</evidence>
<organism evidence="1">
    <name type="scientific">gut metagenome</name>
    <dbReference type="NCBI Taxonomy" id="749906"/>
    <lineage>
        <taxon>unclassified sequences</taxon>
        <taxon>metagenomes</taxon>
        <taxon>organismal metagenomes</taxon>
    </lineage>
</organism>
<dbReference type="AlphaFoldDB" id="J9GL18"/>
<protein>
    <submittedName>
        <fullName evidence="1">Uncharacterized protein</fullName>
    </submittedName>
</protein>